<dbReference type="PROSITE" id="PS51782">
    <property type="entry name" value="LYSM"/>
    <property type="match status" value="1"/>
</dbReference>
<dbReference type="EMBL" id="JBHTHU010000002">
    <property type="protein sequence ID" value="MFD0749557.1"/>
    <property type="molecule type" value="Genomic_DNA"/>
</dbReference>
<evidence type="ECO:0000313" key="4">
    <source>
        <dbReference type="Proteomes" id="UP001596958"/>
    </source>
</evidence>
<feature type="chain" id="PRO_5045614914" evidence="1">
    <location>
        <begin position="24"/>
        <end position="299"/>
    </location>
</feature>
<keyword evidence="1" id="KW-0732">Signal</keyword>
<dbReference type="PANTHER" id="PTHR33734">
    <property type="entry name" value="LYSM DOMAIN-CONTAINING GPI-ANCHORED PROTEIN 2"/>
    <property type="match status" value="1"/>
</dbReference>
<dbReference type="InterPro" id="IPR036779">
    <property type="entry name" value="LysM_dom_sf"/>
</dbReference>
<dbReference type="Pfam" id="PF01476">
    <property type="entry name" value="LysM"/>
    <property type="match status" value="1"/>
</dbReference>
<evidence type="ECO:0000256" key="1">
    <source>
        <dbReference type="SAM" id="SignalP"/>
    </source>
</evidence>
<accession>A0ABW2YT03</accession>
<name>A0ABW2YT03_9SPHI</name>
<feature type="signal peptide" evidence="1">
    <location>
        <begin position="1"/>
        <end position="23"/>
    </location>
</feature>
<protein>
    <submittedName>
        <fullName evidence="3">LysM peptidoglycan-binding domain-containing protein</fullName>
    </submittedName>
</protein>
<dbReference type="InterPro" id="IPR036908">
    <property type="entry name" value="RlpA-like_sf"/>
</dbReference>
<evidence type="ECO:0000259" key="2">
    <source>
        <dbReference type="PROSITE" id="PS51782"/>
    </source>
</evidence>
<keyword evidence="4" id="KW-1185">Reference proteome</keyword>
<dbReference type="Proteomes" id="UP001596958">
    <property type="component" value="Unassembled WGS sequence"/>
</dbReference>
<evidence type="ECO:0000313" key="3">
    <source>
        <dbReference type="EMBL" id="MFD0749557.1"/>
    </source>
</evidence>
<feature type="domain" description="LysM" evidence="2">
    <location>
        <begin position="117"/>
        <end position="160"/>
    </location>
</feature>
<reference evidence="4" key="1">
    <citation type="journal article" date="2019" name="Int. J. Syst. Evol. Microbiol.">
        <title>The Global Catalogue of Microorganisms (GCM) 10K type strain sequencing project: providing services to taxonomists for standard genome sequencing and annotation.</title>
        <authorList>
            <consortium name="The Broad Institute Genomics Platform"/>
            <consortium name="The Broad Institute Genome Sequencing Center for Infectious Disease"/>
            <person name="Wu L."/>
            <person name="Ma J."/>
        </authorList>
    </citation>
    <scope>NUCLEOTIDE SEQUENCE [LARGE SCALE GENOMIC DNA]</scope>
    <source>
        <strain evidence="4">CCUG 63418</strain>
    </source>
</reference>
<dbReference type="SUPFAM" id="SSF54106">
    <property type="entry name" value="LysM domain"/>
    <property type="match status" value="1"/>
</dbReference>
<proteinExistence type="predicted"/>
<dbReference type="Gene3D" id="3.10.350.10">
    <property type="entry name" value="LysM domain"/>
    <property type="match status" value="1"/>
</dbReference>
<dbReference type="InterPro" id="IPR018392">
    <property type="entry name" value="LysM"/>
</dbReference>
<dbReference type="PANTHER" id="PTHR33734:SF22">
    <property type="entry name" value="MEMBRANE-BOUND LYTIC MUREIN TRANSGLYCOSYLASE D"/>
    <property type="match status" value="1"/>
</dbReference>
<comment type="caution">
    <text evidence="3">The sequence shown here is derived from an EMBL/GenBank/DDBJ whole genome shotgun (WGS) entry which is preliminary data.</text>
</comment>
<gene>
    <name evidence="3" type="ORF">ACFQZS_05345</name>
</gene>
<dbReference type="RefSeq" id="WP_377098030.1">
    <property type="nucleotide sequence ID" value="NZ_JBHTHU010000002.1"/>
</dbReference>
<dbReference type="SMART" id="SM00257">
    <property type="entry name" value="LysM"/>
    <property type="match status" value="2"/>
</dbReference>
<organism evidence="3 4">
    <name type="scientific">Mucilaginibacter calamicampi</name>
    <dbReference type="NCBI Taxonomy" id="1302352"/>
    <lineage>
        <taxon>Bacteria</taxon>
        <taxon>Pseudomonadati</taxon>
        <taxon>Bacteroidota</taxon>
        <taxon>Sphingobacteriia</taxon>
        <taxon>Sphingobacteriales</taxon>
        <taxon>Sphingobacteriaceae</taxon>
        <taxon>Mucilaginibacter</taxon>
    </lineage>
</organism>
<dbReference type="Gene3D" id="2.40.40.10">
    <property type="entry name" value="RlpA-like domain"/>
    <property type="match status" value="1"/>
</dbReference>
<dbReference type="CDD" id="cd00118">
    <property type="entry name" value="LysM"/>
    <property type="match status" value="1"/>
</dbReference>
<sequence>MKLKGLLLVVPMLSLSVPLFALAPVDSVGVENLNGKKVVLHKLDPKDNYFSVGRKYNVAPNAIIQFNNNMALKVGGIIKVPTEQPFLAPAAQAVVSQGAPVVSQATPPAVTADANVQQYKVSAGETLYSISKRFNTTVDDLVKLNNLPNTNTTPGQLLKVKLNSANVPVPVPVVTAPMVVKTDSFSYSSPQDSMNAVKFGANKYGLFEKAEKGVAVSMTDEGLDPSKKLALHRTAPVGTVIKITNPMTGKTTFAKVVGRFTDSEATKDAIIVVTKNVADSIGALDKRVHVNISYGTPNE</sequence>